<dbReference type="GO" id="GO:0000221">
    <property type="term" value="C:vacuolar proton-transporting V-type ATPase, V1 domain"/>
    <property type="evidence" value="ECO:0007669"/>
    <property type="project" value="TreeGrafter"/>
</dbReference>
<dbReference type="Pfam" id="PF03179">
    <property type="entry name" value="V-ATPase_G"/>
    <property type="match status" value="1"/>
</dbReference>
<reference evidence="8 9" key="1">
    <citation type="journal article" date="2020" name="Nat. Food">
        <title>A phased Vanilla planifolia genome enables genetic improvement of flavour and production.</title>
        <authorList>
            <person name="Hasing T."/>
            <person name="Tang H."/>
            <person name="Brym M."/>
            <person name="Khazi F."/>
            <person name="Huang T."/>
            <person name="Chambers A.H."/>
        </authorList>
    </citation>
    <scope>NUCLEOTIDE SEQUENCE [LARGE SCALE GENOMIC DNA]</scope>
    <source>
        <tissue evidence="8">Leaf</tissue>
    </source>
</reference>
<accession>A0A835Q7C7</accession>
<keyword evidence="5" id="KW-0406">Ion transport</keyword>
<feature type="transmembrane region" description="Helical" evidence="7">
    <location>
        <begin position="55"/>
        <end position="78"/>
    </location>
</feature>
<dbReference type="InterPro" id="IPR005124">
    <property type="entry name" value="V-ATPase_G"/>
</dbReference>
<dbReference type="OrthoDB" id="250802at2759"/>
<keyword evidence="7" id="KW-0472">Membrane</keyword>
<organism evidence="8 9">
    <name type="scientific">Vanilla planifolia</name>
    <name type="common">Vanilla</name>
    <dbReference type="NCBI Taxonomy" id="51239"/>
    <lineage>
        <taxon>Eukaryota</taxon>
        <taxon>Viridiplantae</taxon>
        <taxon>Streptophyta</taxon>
        <taxon>Embryophyta</taxon>
        <taxon>Tracheophyta</taxon>
        <taxon>Spermatophyta</taxon>
        <taxon>Magnoliopsida</taxon>
        <taxon>Liliopsida</taxon>
        <taxon>Asparagales</taxon>
        <taxon>Orchidaceae</taxon>
        <taxon>Vanilloideae</taxon>
        <taxon>Vanilleae</taxon>
        <taxon>Vanilla</taxon>
    </lineage>
</organism>
<evidence type="ECO:0000313" key="8">
    <source>
        <dbReference type="EMBL" id="KAG0462642.1"/>
    </source>
</evidence>
<gene>
    <name evidence="8" type="ORF">HPP92_021118</name>
</gene>
<comment type="caution">
    <text evidence="8">The sequence shown here is derived from an EMBL/GenBank/DDBJ whole genome shotgun (WGS) entry which is preliminary data.</text>
</comment>
<proteinExistence type="inferred from homology"/>
<evidence type="ECO:0000256" key="6">
    <source>
        <dbReference type="SAM" id="MobiDB-lite"/>
    </source>
</evidence>
<name>A0A835Q7C7_VANPL</name>
<keyword evidence="7" id="KW-1133">Transmembrane helix</keyword>
<feature type="region of interest" description="Disordered" evidence="6">
    <location>
        <begin position="21"/>
        <end position="42"/>
    </location>
</feature>
<evidence type="ECO:0000256" key="5">
    <source>
        <dbReference type="ARBA" id="ARBA00023065"/>
    </source>
</evidence>
<dbReference type="GO" id="GO:0046961">
    <property type="term" value="F:proton-transporting ATPase activity, rotational mechanism"/>
    <property type="evidence" value="ECO:0007669"/>
    <property type="project" value="InterPro"/>
</dbReference>
<evidence type="ECO:0000313" key="9">
    <source>
        <dbReference type="Proteomes" id="UP000639772"/>
    </source>
</evidence>
<protein>
    <recommendedName>
        <fullName evidence="10">V-type proton ATPase subunit G</fullName>
    </recommendedName>
</protein>
<dbReference type="AlphaFoldDB" id="A0A835Q7C7"/>
<dbReference type="Gene3D" id="1.20.5.2950">
    <property type="match status" value="1"/>
</dbReference>
<keyword evidence="3" id="KW-0813">Transport</keyword>
<evidence type="ECO:0000256" key="3">
    <source>
        <dbReference type="ARBA" id="ARBA00022448"/>
    </source>
</evidence>
<keyword evidence="7" id="KW-0812">Transmembrane</keyword>
<dbReference type="PANTHER" id="PTHR12713">
    <property type="entry name" value="VACUOLAR ATP SYNTHASE SUBUNIT G"/>
    <property type="match status" value="1"/>
</dbReference>
<keyword evidence="4" id="KW-0375">Hydrogen ion transport</keyword>
<comment type="similarity">
    <text evidence="2">Belongs to the V-ATPase G subunit family.</text>
</comment>
<dbReference type="Proteomes" id="UP000639772">
    <property type="component" value="Chromosome 11"/>
</dbReference>
<evidence type="ECO:0000256" key="1">
    <source>
        <dbReference type="ARBA" id="ARBA00003847"/>
    </source>
</evidence>
<dbReference type="GO" id="GO:0016887">
    <property type="term" value="F:ATP hydrolysis activity"/>
    <property type="evidence" value="ECO:0007669"/>
    <property type="project" value="TreeGrafter"/>
</dbReference>
<dbReference type="FunFam" id="1.20.5.2950:FF:000001">
    <property type="entry name" value="V-type proton ATPase subunit G"/>
    <property type="match status" value="1"/>
</dbReference>
<dbReference type="EMBL" id="JADCNM010000011">
    <property type="protein sequence ID" value="KAG0462642.1"/>
    <property type="molecule type" value="Genomic_DNA"/>
</dbReference>
<sequence length="260" mass="29385">MEMGPRFRRLASQSRKDFVLDCDPPEMPRDAGAGNRERRGGQIPRPSLLTRAVNAVFAFVRLAEFEILFFVFFFIAFLKFKDLILKFKGCVSKPKPKTLDLSGNCMPGWKGQKIFESWVTIKSKLVHLRRMNLEEVGIKEESFAKLVDTAMDNIRGQGGIQMLLTAEQEAQQIVSNARNMKFSRLKQAKDEAEHDATAFRNSLESEYQRKVSEASGNSGWNVKRLEEETEAKINSLKDAASMVGSDVVSMLLNNVTTVRV</sequence>
<evidence type="ECO:0008006" key="10">
    <source>
        <dbReference type="Google" id="ProtNLM"/>
    </source>
</evidence>
<dbReference type="PANTHER" id="PTHR12713:SF27">
    <property type="entry name" value="V-TYPE PROTON ATPASE SUBUNIT G3"/>
    <property type="match status" value="1"/>
</dbReference>
<dbReference type="NCBIfam" id="TIGR01147">
    <property type="entry name" value="V_ATP_synt_G"/>
    <property type="match status" value="1"/>
</dbReference>
<evidence type="ECO:0000256" key="7">
    <source>
        <dbReference type="SAM" id="Phobius"/>
    </source>
</evidence>
<comment type="function">
    <text evidence="1">Catalytic subunit of the peripheral V1 complex of vacuolar ATPase (V-ATPase). V-ATPase is responsible for acidifying a variety of intracellular compartments in eukaryotic cells.</text>
</comment>
<evidence type="ECO:0000256" key="4">
    <source>
        <dbReference type="ARBA" id="ARBA00022781"/>
    </source>
</evidence>
<evidence type="ECO:0000256" key="2">
    <source>
        <dbReference type="ARBA" id="ARBA00010066"/>
    </source>
</evidence>